<evidence type="ECO:0000256" key="3">
    <source>
        <dbReference type="ARBA" id="ARBA00022692"/>
    </source>
</evidence>
<proteinExistence type="predicted"/>
<feature type="transmembrane region" description="Helical" evidence="6">
    <location>
        <begin position="112"/>
        <end position="131"/>
    </location>
</feature>
<evidence type="ECO:0008006" key="9">
    <source>
        <dbReference type="Google" id="ProtNLM"/>
    </source>
</evidence>
<comment type="subcellular location">
    <subcellularLocation>
        <location evidence="1">Cell membrane</location>
        <topology evidence="1">Multi-pass membrane protein</topology>
    </subcellularLocation>
</comment>
<keyword evidence="2" id="KW-1003">Cell membrane</keyword>
<organism evidence="7 8">
    <name type="scientific">Novilysobacter luteus</name>
    <dbReference type="NCBI Taxonomy" id="2822368"/>
    <lineage>
        <taxon>Bacteria</taxon>
        <taxon>Pseudomonadati</taxon>
        <taxon>Pseudomonadota</taxon>
        <taxon>Gammaproteobacteria</taxon>
        <taxon>Lysobacterales</taxon>
        <taxon>Lysobacteraceae</taxon>
        <taxon>Novilysobacter</taxon>
    </lineage>
</organism>
<feature type="transmembrane region" description="Helical" evidence="6">
    <location>
        <begin position="42"/>
        <end position="62"/>
    </location>
</feature>
<protein>
    <recommendedName>
        <fullName evidence="9">Cytochrome c oxidase assembly protein</fullName>
    </recommendedName>
</protein>
<feature type="transmembrane region" description="Helical" evidence="6">
    <location>
        <begin position="143"/>
        <end position="166"/>
    </location>
</feature>
<keyword evidence="3 6" id="KW-0812">Transmembrane</keyword>
<keyword evidence="4 6" id="KW-1133">Transmembrane helix</keyword>
<evidence type="ECO:0000256" key="2">
    <source>
        <dbReference type="ARBA" id="ARBA00022475"/>
    </source>
</evidence>
<feature type="transmembrane region" description="Helical" evidence="6">
    <location>
        <begin position="186"/>
        <end position="211"/>
    </location>
</feature>
<accession>A0ABN7R3W0</accession>
<evidence type="ECO:0000256" key="1">
    <source>
        <dbReference type="ARBA" id="ARBA00004651"/>
    </source>
</evidence>
<dbReference type="Pfam" id="PF09678">
    <property type="entry name" value="Caa3_CtaG"/>
    <property type="match status" value="1"/>
</dbReference>
<sequence>MAAVHPADRWGNAWLAGGLLVLAATWLGPLPGWSRGSFAAHMLMHMGVVAVAAPMIAVGLAGGRHDPARRWPRWFAPMVASALEFVVVWAWHAPALHHAARHVPGLLVLEQGSFLLVGLLVWIAAFGGDAARRRDRAAAGVAGLLMTSMHMTLLGVLLALASRPLYGDHRDVLTLSSLSPLQDQHLGGVLMLVFGGVSYLAGALVLLAGLLRDRRGVVANG</sequence>
<evidence type="ECO:0000313" key="7">
    <source>
        <dbReference type="EMBL" id="CAG4976879.1"/>
    </source>
</evidence>
<feature type="transmembrane region" description="Helical" evidence="6">
    <location>
        <begin position="12"/>
        <end position="30"/>
    </location>
</feature>
<keyword evidence="8" id="KW-1185">Reference proteome</keyword>
<evidence type="ECO:0000256" key="5">
    <source>
        <dbReference type="ARBA" id="ARBA00023136"/>
    </source>
</evidence>
<reference evidence="7 8" key="1">
    <citation type="submission" date="2021-04" db="EMBL/GenBank/DDBJ databases">
        <authorList>
            <person name="Rodrigo-Torres L."/>
            <person name="Arahal R. D."/>
            <person name="Lucena T."/>
        </authorList>
    </citation>
    <scope>NUCLEOTIDE SEQUENCE [LARGE SCALE GENOMIC DNA]</scope>
    <source>
        <strain evidence="7 8">CECT 30171</strain>
    </source>
</reference>
<keyword evidence="5 6" id="KW-0472">Membrane</keyword>
<evidence type="ECO:0000313" key="8">
    <source>
        <dbReference type="Proteomes" id="UP000680116"/>
    </source>
</evidence>
<feature type="transmembrane region" description="Helical" evidence="6">
    <location>
        <begin position="74"/>
        <end position="92"/>
    </location>
</feature>
<evidence type="ECO:0000256" key="6">
    <source>
        <dbReference type="SAM" id="Phobius"/>
    </source>
</evidence>
<gene>
    <name evidence="7" type="ORF">LYB30171_02288</name>
</gene>
<name>A0ABN7R3W0_9GAMM</name>
<evidence type="ECO:0000256" key="4">
    <source>
        <dbReference type="ARBA" id="ARBA00022989"/>
    </source>
</evidence>
<dbReference type="RefSeq" id="WP_215218788.1">
    <property type="nucleotide sequence ID" value="NZ_OU015430.1"/>
</dbReference>
<dbReference type="Proteomes" id="UP000680116">
    <property type="component" value="Chromosome"/>
</dbReference>
<dbReference type="EMBL" id="OU015430">
    <property type="protein sequence ID" value="CAG4976879.1"/>
    <property type="molecule type" value="Genomic_DNA"/>
</dbReference>
<dbReference type="InterPro" id="IPR019108">
    <property type="entry name" value="Caa3_assmbl_CtaG-rel"/>
</dbReference>